<gene>
    <name evidence="7" type="ORF">CZ787_02295</name>
</gene>
<feature type="transmembrane region" description="Helical" evidence="6">
    <location>
        <begin position="179"/>
        <end position="203"/>
    </location>
</feature>
<protein>
    <recommendedName>
        <fullName evidence="6">Probable membrane transporter protein</fullName>
    </recommendedName>
</protein>
<accession>A0A1R4HQI2</accession>
<dbReference type="EMBL" id="FUKM01000007">
    <property type="protein sequence ID" value="SJN09805.1"/>
    <property type="molecule type" value="Genomic_DNA"/>
</dbReference>
<dbReference type="RefSeq" id="WP_087105743.1">
    <property type="nucleotide sequence ID" value="NZ_FUKM01000007.1"/>
</dbReference>
<feature type="transmembrane region" description="Helical" evidence="6">
    <location>
        <begin position="215"/>
        <end position="234"/>
    </location>
</feature>
<evidence type="ECO:0000256" key="3">
    <source>
        <dbReference type="ARBA" id="ARBA00022692"/>
    </source>
</evidence>
<organism evidence="7 8">
    <name type="scientific">Halomonas citrativorans</name>
    <dbReference type="NCBI Taxonomy" id="2742612"/>
    <lineage>
        <taxon>Bacteria</taxon>
        <taxon>Pseudomonadati</taxon>
        <taxon>Pseudomonadota</taxon>
        <taxon>Gammaproteobacteria</taxon>
        <taxon>Oceanospirillales</taxon>
        <taxon>Halomonadaceae</taxon>
        <taxon>Halomonas</taxon>
    </lineage>
</organism>
<evidence type="ECO:0000313" key="7">
    <source>
        <dbReference type="EMBL" id="SJN09805.1"/>
    </source>
</evidence>
<comment type="similarity">
    <text evidence="2 6">Belongs to the 4-toluene sulfonate uptake permease (TSUP) (TC 2.A.102) family.</text>
</comment>
<feature type="transmembrane region" description="Helical" evidence="6">
    <location>
        <begin position="109"/>
        <end position="129"/>
    </location>
</feature>
<dbReference type="AlphaFoldDB" id="A0A1R4HQI2"/>
<keyword evidence="5 6" id="KW-0472">Membrane</keyword>
<evidence type="ECO:0000256" key="2">
    <source>
        <dbReference type="ARBA" id="ARBA00009142"/>
    </source>
</evidence>
<dbReference type="Proteomes" id="UP000196331">
    <property type="component" value="Unassembled WGS sequence"/>
</dbReference>
<sequence>MSVMSILLGYLALGAAAGTMAGLFGVGGGIIIVPVLVVAFGLQNIPPEITMHLAVGTSLATIVITGASSALGHFRQGSIYRPWFLALLPGLMVGAIGGVFIAGSLSGGVLGTLFGIFVLLLATKMVFGLSPKPDSIAPGKFAMVVAGGIVGAISALFGIGGGAMTVPWLSRCGATMTQAVGTSAACGLPIALVGAITFIVMGWGHPLLPAWATGFVMWPAFFGIVVTSVPFARVGVRLAHVLPAHVLRLCFALLLAVVGLRFVLA</sequence>
<feature type="transmembrane region" description="Helical" evidence="6">
    <location>
        <begin position="83"/>
        <end position="103"/>
    </location>
</feature>
<evidence type="ECO:0000313" key="8">
    <source>
        <dbReference type="Proteomes" id="UP000196331"/>
    </source>
</evidence>
<dbReference type="GO" id="GO:0005886">
    <property type="term" value="C:plasma membrane"/>
    <property type="evidence" value="ECO:0007669"/>
    <property type="project" value="UniProtKB-SubCell"/>
</dbReference>
<reference evidence="7 8" key="1">
    <citation type="submission" date="2017-02" db="EMBL/GenBank/DDBJ databases">
        <authorList>
            <person name="Dridi B."/>
        </authorList>
    </citation>
    <scope>NUCLEOTIDE SEQUENCE [LARGE SCALE GENOMIC DNA]</scope>
    <source>
        <strain evidence="7 8">JB380</strain>
    </source>
</reference>
<evidence type="ECO:0000256" key="5">
    <source>
        <dbReference type="ARBA" id="ARBA00023136"/>
    </source>
</evidence>
<dbReference type="InterPro" id="IPR002781">
    <property type="entry name" value="TM_pro_TauE-like"/>
</dbReference>
<evidence type="ECO:0000256" key="1">
    <source>
        <dbReference type="ARBA" id="ARBA00004141"/>
    </source>
</evidence>
<comment type="caution">
    <text evidence="7">The sequence shown here is derived from an EMBL/GenBank/DDBJ whole genome shotgun (WGS) entry which is preliminary data.</text>
</comment>
<feature type="transmembrane region" description="Helical" evidence="6">
    <location>
        <begin position="141"/>
        <end position="159"/>
    </location>
</feature>
<keyword evidence="3 6" id="KW-0812">Transmembrane</keyword>
<feature type="transmembrane region" description="Helical" evidence="6">
    <location>
        <begin position="7"/>
        <end position="37"/>
    </location>
</feature>
<dbReference type="PANTHER" id="PTHR43483">
    <property type="entry name" value="MEMBRANE TRANSPORTER PROTEIN HI_0806-RELATED"/>
    <property type="match status" value="1"/>
</dbReference>
<proteinExistence type="inferred from homology"/>
<keyword evidence="4 6" id="KW-1133">Transmembrane helix</keyword>
<feature type="transmembrane region" description="Helical" evidence="6">
    <location>
        <begin position="246"/>
        <end position="264"/>
    </location>
</feature>
<comment type="subcellular location">
    <subcellularLocation>
        <location evidence="6">Cell membrane</location>
        <topology evidence="6">Multi-pass membrane protein</topology>
    </subcellularLocation>
    <subcellularLocation>
        <location evidence="1">Membrane</location>
        <topology evidence="1">Multi-pass membrane protein</topology>
    </subcellularLocation>
</comment>
<dbReference type="OrthoDB" id="457670at2"/>
<dbReference type="Pfam" id="PF01925">
    <property type="entry name" value="TauE"/>
    <property type="match status" value="1"/>
</dbReference>
<name>A0A1R4HQI2_9GAMM</name>
<keyword evidence="6" id="KW-1003">Cell membrane</keyword>
<feature type="transmembrane region" description="Helical" evidence="6">
    <location>
        <begin position="49"/>
        <end position="71"/>
    </location>
</feature>
<dbReference type="PANTHER" id="PTHR43483:SF3">
    <property type="entry name" value="MEMBRANE TRANSPORTER PROTEIN HI_0806-RELATED"/>
    <property type="match status" value="1"/>
</dbReference>
<evidence type="ECO:0000256" key="4">
    <source>
        <dbReference type="ARBA" id="ARBA00022989"/>
    </source>
</evidence>
<evidence type="ECO:0000256" key="6">
    <source>
        <dbReference type="RuleBase" id="RU363041"/>
    </source>
</evidence>